<reference evidence="10 11" key="1">
    <citation type="submission" date="2024-08" db="EMBL/GenBank/DDBJ databases">
        <authorList>
            <person name="Will J Nash"/>
            <person name="Angela Man"/>
            <person name="Seanna McTaggart"/>
            <person name="Kendall Baker"/>
            <person name="Tom Barker"/>
            <person name="Leah Catchpole"/>
            <person name="Alex Durrant"/>
            <person name="Karim Gharbi"/>
            <person name="Naomi Irish"/>
            <person name="Gemy Kaithakottil"/>
            <person name="Debby Ku"/>
            <person name="Aaliyah Providence"/>
            <person name="Felix Shaw"/>
            <person name="David Swarbreck"/>
            <person name="Chris Watkins"/>
            <person name="Ann M. McCartney"/>
            <person name="Giulio Formenti"/>
            <person name="Alice Mouton"/>
            <person name="Noel Vella"/>
            <person name="Bjorn M von Reumont"/>
            <person name="Adriana Vella"/>
            <person name="Wilfried Haerty"/>
        </authorList>
    </citation>
    <scope>NUCLEOTIDE SEQUENCE [LARGE SCALE GENOMIC DNA]</scope>
</reference>
<dbReference type="EC" id="2.6.1.1" evidence="8"/>
<evidence type="ECO:0000256" key="5">
    <source>
        <dbReference type="ARBA" id="ARBA00022679"/>
    </source>
</evidence>
<keyword evidence="6" id="KW-0663">Pyridoxal phosphate</keyword>
<dbReference type="SUPFAM" id="SSF53383">
    <property type="entry name" value="PLP-dependent transferases"/>
    <property type="match status" value="1"/>
</dbReference>
<evidence type="ECO:0000259" key="9">
    <source>
        <dbReference type="Pfam" id="PF00155"/>
    </source>
</evidence>
<dbReference type="Gene3D" id="3.90.1150.10">
    <property type="entry name" value="Aspartate Aminotransferase, domain 1"/>
    <property type="match status" value="2"/>
</dbReference>
<organism evidence="10 11">
    <name type="scientific">Xylocopa violacea</name>
    <name type="common">Violet carpenter bee</name>
    <name type="synonym">Apis violacea</name>
    <dbReference type="NCBI Taxonomy" id="135666"/>
    <lineage>
        <taxon>Eukaryota</taxon>
        <taxon>Metazoa</taxon>
        <taxon>Ecdysozoa</taxon>
        <taxon>Arthropoda</taxon>
        <taxon>Hexapoda</taxon>
        <taxon>Insecta</taxon>
        <taxon>Pterygota</taxon>
        <taxon>Neoptera</taxon>
        <taxon>Endopterygota</taxon>
        <taxon>Hymenoptera</taxon>
        <taxon>Apocrita</taxon>
        <taxon>Aculeata</taxon>
        <taxon>Apoidea</taxon>
        <taxon>Anthophila</taxon>
        <taxon>Apidae</taxon>
        <taxon>Xylocopa</taxon>
        <taxon>Xylocopa</taxon>
    </lineage>
</organism>
<evidence type="ECO:0000313" key="11">
    <source>
        <dbReference type="Proteomes" id="UP001642520"/>
    </source>
</evidence>
<comment type="caution">
    <text evidence="10">The sequence shown here is derived from an EMBL/GenBank/DDBJ whole genome shotgun (WGS) entry which is preliminary data.</text>
</comment>
<dbReference type="InterPro" id="IPR004838">
    <property type="entry name" value="NHTrfase_class1_PyrdxlP-BS"/>
</dbReference>
<comment type="catalytic activity">
    <reaction evidence="7 8">
        <text>L-aspartate + 2-oxoglutarate = oxaloacetate + L-glutamate</text>
        <dbReference type="Rhea" id="RHEA:21824"/>
        <dbReference type="ChEBI" id="CHEBI:16452"/>
        <dbReference type="ChEBI" id="CHEBI:16810"/>
        <dbReference type="ChEBI" id="CHEBI:29985"/>
        <dbReference type="ChEBI" id="CHEBI:29991"/>
        <dbReference type="EC" id="2.6.1.1"/>
    </reaction>
</comment>
<feature type="domain" description="Aminotransferase class I/classII large" evidence="9">
    <location>
        <begin position="68"/>
        <end position="458"/>
    </location>
</feature>
<comment type="subunit">
    <text evidence="3 8">Homodimer.</text>
</comment>
<evidence type="ECO:0000256" key="1">
    <source>
        <dbReference type="ARBA" id="ARBA00001933"/>
    </source>
</evidence>
<keyword evidence="5 8" id="KW-0808">Transferase</keyword>
<dbReference type="PRINTS" id="PR00799">
    <property type="entry name" value="TRANSAMINASE"/>
</dbReference>
<dbReference type="InterPro" id="IPR015422">
    <property type="entry name" value="PyrdxlP-dep_Trfase_small"/>
</dbReference>
<dbReference type="NCBIfam" id="NF006719">
    <property type="entry name" value="PRK09257.1"/>
    <property type="match status" value="1"/>
</dbReference>
<keyword evidence="11" id="KW-1185">Reference proteome</keyword>
<evidence type="ECO:0000256" key="8">
    <source>
        <dbReference type="RuleBase" id="RU000480"/>
    </source>
</evidence>
<evidence type="ECO:0000256" key="4">
    <source>
        <dbReference type="ARBA" id="ARBA00022576"/>
    </source>
</evidence>
<evidence type="ECO:0000256" key="6">
    <source>
        <dbReference type="ARBA" id="ARBA00022898"/>
    </source>
</evidence>
<dbReference type="Pfam" id="PF00155">
    <property type="entry name" value="Aminotran_1_2"/>
    <property type="match status" value="1"/>
</dbReference>
<dbReference type="Proteomes" id="UP001642520">
    <property type="component" value="Unassembled WGS sequence"/>
</dbReference>
<dbReference type="InterPro" id="IPR015421">
    <property type="entry name" value="PyrdxlP-dep_Trfase_major"/>
</dbReference>
<proteinExistence type="inferred from homology"/>
<dbReference type="PROSITE" id="PS00105">
    <property type="entry name" value="AA_TRANSFER_CLASS_1"/>
    <property type="match status" value="1"/>
</dbReference>
<gene>
    <name evidence="10" type="ORF">XYLVIOL_LOCUS8204</name>
</gene>
<name>A0ABP1P1K2_XYLVO</name>
<dbReference type="InterPro" id="IPR015424">
    <property type="entry name" value="PyrdxlP-dep_Trfase"/>
</dbReference>
<dbReference type="InterPro" id="IPR004839">
    <property type="entry name" value="Aminotransferase_I/II_large"/>
</dbReference>
<keyword evidence="4 8" id="KW-0032">Aminotransferase</keyword>
<comment type="cofactor">
    <cofactor evidence="1">
        <name>pyridoxal 5'-phosphate</name>
        <dbReference type="ChEBI" id="CHEBI:597326"/>
    </cofactor>
</comment>
<dbReference type="CDD" id="cd00609">
    <property type="entry name" value="AAT_like"/>
    <property type="match status" value="1"/>
</dbReference>
<accession>A0ABP1P1K2</accession>
<dbReference type="PANTHER" id="PTHR11879">
    <property type="entry name" value="ASPARTATE AMINOTRANSFERASE"/>
    <property type="match status" value="1"/>
</dbReference>
<comment type="miscellaneous">
    <text evidence="8">In eukaryotes there are cytoplasmic, mitochondrial and chloroplastic isozymes.</text>
</comment>
<protein>
    <recommendedName>
        <fullName evidence="8">Aspartate aminotransferase</fullName>
        <ecNumber evidence="8">2.6.1.1</ecNumber>
    </recommendedName>
</protein>
<evidence type="ECO:0000256" key="7">
    <source>
        <dbReference type="ARBA" id="ARBA00049185"/>
    </source>
</evidence>
<sequence length="463" mass="52076">MSCYNISKMAQSTRLIKFSSTCNLLKNNSNVSSYGIKSMSSWWSHVEMGPPDPILGITEAYKKDQNPKKINLGVGAYRDDNGKPFVLPSVRKAEDKIKCKQMDKEYSPIAGNAEFCKLSISLALGDCTNVIENGLNATVQGISGTGSLFIGAMFLSRFFTGNKEVYFPTPTWGNHGNIFKLANIPIKSYRYYDPKTCGLDYDGVLEDLCKMPEKSIVLFHACAHNPTGVDPKPEQWKEMALVVKKRKLFPFFDMAYQGFASGDTEKDSFALRLFVKEGIKLALAQSYAKNMGLYGERIGAFTLINSDKDEAARVLSQLKILIRPIYSNPPINGARIVTEILADPELKQEWLCDVKTMADRIISIRQKLRGTLEKMGSSRKWTHITDQIGMFCYTGLKPPEVLRNTIYISYFIVSDKLCLYFLQVEKLTKDYSIYLTKDGRISMAGVTTKNVEYLANAIYEITK</sequence>
<evidence type="ECO:0000256" key="3">
    <source>
        <dbReference type="ARBA" id="ARBA00011738"/>
    </source>
</evidence>
<dbReference type="PANTHER" id="PTHR11879:SF22">
    <property type="entry name" value="ASPARTATE AMINOTRANSFERASE, MITOCHONDRIAL"/>
    <property type="match status" value="1"/>
</dbReference>
<dbReference type="EMBL" id="CAXAJV020001296">
    <property type="protein sequence ID" value="CAL7947173.1"/>
    <property type="molecule type" value="Genomic_DNA"/>
</dbReference>
<evidence type="ECO:0000313" key="10">
    <source>
        <dbReference type="EMBL" id="CAL7947173.1"/>
    </source>
</evidence>
<dbReference type="InterPro" id="IPR000796">
    <property type="entry name" value="Asp_trans"/>
</dbReference>
<comment type="similarity">
    <text evidence="2">Belongs to the class-I pyridoxal-phosphate-dependent aminotransferase family.</text>
</comment>
<evidence type="ECO:0000256" key="2">
    <source>
        <dbReference type="ARBA" id="ARBA00007441"/>
    </source>
</evidence>
<dbReference type="Gene3D" id="3.40.640.10">
    <property type="entry name" value="Type I PLP-dependent aspartate aminotransferase-like (Major domain)"/>
    <property type="match status" value="1"/>
</dbReference>